<sequence>MQAARLHTRLYIARTFYEKVQTIVDAPCRAVLEDLLHLHLNYELIDMAYYLLEDNYLTGQQLNHMKEDMYRLLSKLRPNAVSLVDAWDYSDHELRSVLGRRDGHVYENLYKWAQASELNRTQVPSSFEKYLKPMMEEARKMSKL</sequence>
<evidence type="ECO:0000313" key="13">
    <source>
        <dbReference type="Proteomes" id="UP000271889"/>
    </source>
</evidence>
<keyword evidence="7" id="KW-0276">Fatty acid metabolism</keyword>
<dbReference type="InterPro" id="IPR012258">
    <property type="entry name" value="Acyl-CoA_oxidase"/>
</dbReference>
<evidence type="ECO:0000256" key="4">
    <source>
        <dbReference type="ARBA" id="ARBA00006288"/>
    </source>
</evidence>
<dbReference type="Pfam" id="PF01756">
    <property type="entry name" value="ACOX"/>
    <property type="match status" value="1"/>
</dbReference>
<reference evidence="12 13" key="1">
    <citation type="submission" date="2018-11" db="EMBL/GenBank/DDBJ databases">
        <authorList>
            <consortium name="Pathogen Informatics"/>
        </authorList>
    </citation>
    <scope>NUCLEOTIDE SEQUENCE [LARGE SCALE GENOMIC DNA]</scope>
</reference>
<comment type="cofactor">
    <cofactor evidence="1">
        <name>FAD</name>
        <dbReference type="ChEBI" id="CHEBI:57692"/>
    </cofactor>
</comment>
<evidence type="ECO:0000313" key="12">
    <source>
        <dbReference type="EMBL" id="VDK50931.1"/>
    </source>
</evidence>
<keyword evidence="6" id="KW-0274">FAD</keyword>
<evidence type="ECO:0000259" key="11">
    <source>
        <dbReference type="Pfam" id="PF01756"/>
    </source>
</evidence>
<gene>
    <name evidence="12" type="ORF">CGOC_LOCUS1912</name>
</gene>
<dbReference type="PANTHER" id="PTHR10909:SF250">
    <property type="entry name" value="PEROXISOMAL ACYL-COENZYME A OXIDASE 1"/>
    <property type="match status" value="1"/>
</dbReference>
<dbReference type="FunFam" id="1.20.140.10:FF:000013">
    <property type="entry name" value="Acyl-coenzyme A oxidase"/>
    <property type="match status" value="1"/>
</dbReference>
<dbReference type="SUPFAM" id="SSF47203">
    <property type="entry name" value="Acyl-CoA dehydrogenase C-terminal domain-like"/>
    <property type="match status" value="1"/>
</dbReference>
<accession>A0A3P6S8L5</accession>
<dbReference type="GO" id="GO:0033540">
    <property type="term" value="P:fatty acid beta-oxidation using acyl-CoA oxidase"/>
    <property type="evidence" value="ECO:0007669"/>
    <property type="project" value="TreeGrafter"/>
</dbReference>
<evidence type="ECO:0000256" key="6">
    <source>
        <dbReference type="ARBA" id="ARBA00022827"/>
    </source>
</evidence>
<evidence type="ECO:0000256" key="3">
    <source>
        <dbReference type="ARBA" id="ARBA00004846"/>
    </source>
</evidence>
<keyword evidence="9" id="KW-0443">Lipid metabolism</keyword>
<evidence type="ECO:0000256" key="2">
    <source>
        <dbReference type="ARBA" id="ARBA00004275"/>
    </source>
</evidence>
<keyword evidence="10" id="KW-0576">Peroxisome</keyword>
<dbReference type="GO" id="GO:0005777">
    <property type="term" value="C:peroxisome"/>
    <property type="evidence" value="ECO:0007669"/>
    <property type="project" value="UniProtKB-SubCell"/>
</dbReference>
<dbReference type="Gene3D" id="1.20.140.10">
    <property type="entry name" value="Butyryl-CoA Dehydrogenase, subunit A, domain 3"/>
    <property type="match status" value="1"/>
</dbReference>
<proteinExistence type="inferred from homology"/>
<dbReference type="Proteomes" id="UP000271889">
    <property type="component" value="Unassembled WGS sequence"/>
</dbReference>
<dbReference type="InterPro" id="IPR002655">
    <property type="entry name" value="Acyl-CoA_oxidase_C"/>
</dbReference>
<dbReference type="GO" id="GO:0071949">
    <property type="term" value="F:FAD binding"/>
    <property type="evidence" value="ECO:0007669"/>
    <property type="project" value="InterPro"/>
</dbReference>
<comment type="pathway">
    <text evidence="3">Lipid metabolism; peroxisomal fatty acid beta-oxidation.</text>
</comment>
<organism evidence="12 13">
    <name type="scientific">Cylicostephanus goldi</name>
    <name type="common">Nematode worm</name>
    <dbReference type="NCBI Taxonomy" id="71465"/>
    <lineage>
        <taxon>Eukaryota</taxon>
        <taxon>Metazoa</taxon>
        <taxon>Ecdysozoa</taxon>
        <taxon>Nematoda</taxon>
        <taxon>Chromadorea</taxon>
        <taxon>Rhabditida</taxon>
        <taxon>Rhabditina</taxon>
        <taxon>Rhabditomorpha</taxon>
        <taxon>Strongyloidea</taxon>
        <taxon>Strongylidae</taxon>
        <taxon>Cylicostephanus</taxon>
    </lineage>
</organism>
<dbReference type="GO" id="GO:0003997">
    <property type="term" value="F:acyl-CoA oxidase activity"/>
    <property type="evidence" value="ECO:0007669"/>
    <property type="project" value="InterPro"/>
</dbReference>
<comment type="subcellular location">
    <subcellularLocation>
        <location evidence="2">Peroxisome</location>
    </subcellularLocation>
</comment>
<dbReference type="InterPro" id="IPR036250">
    <property type="entry name" value="AcylCo_DH-like_C"/>
</dbReference>
<dbReference type="GO" id="GO:1904070">
    <property type="term" value="P:ascaroside biosynthetic process"/>
    <property type="evidence" value="ECO:0007669"/>
    <property type="project" value="TreeGrafter"/>
</dbReference>
<evidence type="ECO:0000256" key="9">
    <source>
        <dbReference type="ARBA" id="ARBA00023098"/>
    </source>
</evidence>
<dbReference type="EMBL" id="UYRV01003947">
    <property type="protein sequence ID" value="VDK50931.1"/>
    <property type="molecule type" value="Genomic_DNA"/>
</dbReference>
<evidence type="ECO:0000256" key="8">
    <source>
        <dbReference type="ARBA" id="ARBA00023002"/>
    </source>
</evidence>
<evidence type="ECO:0000256" key="1">
    <source>
        <dbReference type="ARBA" id="ARBA00001974"/>
    </source>
</evidence>
<evidence type="ECO:0000256" key="10">
    <source>
        <dbReference type="ARBA" id="ARBA00023140"/>
    </source>
</evidence>
<keyword evidence="13" id="KW-1185">Reference proteome</keyword>
<comment type="similarity">
    <text evidence="4">Belongs to the acyl-CoA oxidase family.</text>
</comment>
<dbReference type="GO" id="GO:0005504">
    <property type="term" value="F:fatty acid binding"/>
    <property type="evidence" value="ECO:0007669"/>
    <property type="project" value="TreeGrafter"/>
</dbReference>
<name>A0A3P6S8L5_CYLGO</name>
<evidence type="ECO:0000256" key="5">
    <source>
        <dbReference type="ARBA" id="ARBA00022630"/>
    </source>
</evidence>
<dbReference type="GO" id="GO:0055088">
    <property type="term" value="P:lipid homeostasis"/>
    <property type="evidence" value="ECO:0007669"/>
    <property type="project" value="TreeGrafter"/>
</dbReference>
<feature type="domain" description="Acyl-CoA oxidase C-terminal" evidence="11">
    <location>
        <begin position="2"/>
        <end position="136"/>
    </location>
</feature>
<keyword evidence="5" id="KW-0285">Flavoprotein</keyword>
<keyword evidence="8" id="KW-0560">Oxidoreductase</keyword>
<protein>
    <recommendedName>
        <fullName evidence="11">Acyl-CoA oxidase C-terminal domain-containing protein</fullName>
    </recommendedName>
</protein>
<evidence type="ECO:0000256" key="7">
    <source>
        <dbReference type="ARBA" id="ARBA00022832"/>
    </source>
</evidence>
<dbReference type="AlphaFoldDB" id="A0A3P6S8L5"/>
<dbReference type="PANTHER" id="PTHR10909">
    <property type="entry name" value="ELECTRON TRANSPORT OXIDOREDUCTASE"/>
    <property type="match status" value="1"/>
</dbReference>
<dbReference type="OrthoDB" id="538336at2759"/>